<keyword evidence="5" id="KW-0677">Repeat</keyword>
<feature type="domain" description="TB" evidence="10">
    <location>
        <begin position="27"/>
        <end position="80"/>
    </location>
</feature>
<dbReference type="SUPFAM" id="SSF57581">
    <property type="entry name" value="TB module/8-cys domain"/>
    <property type="match status" value="1"/>
</dbReference>
<comment type="caution">
    <text evidence="8">Lacks conserved residue(s) required for the propagation of feature annotation.</text>
</comment>
<evidence type="ECO:0000256" key="8">
    <source>
        <dbReference type="PROSITE-ProRule" id="PRU00076"/>
    </source>
</evidence>
<evidence type="ECO:0000256" key="3">
    <source>
        <dbReference type="ARBA" id="ARBA00022536"/>
    </source>
</evidence>
<evidence type="ECO:0000256" key="2">
    <source>
        <dbReference type="ARBA" id="ARBA00022525"/>
    </source>
</evidence>
<dbReference type="EMBL" id="VZTX01029533">
    <property type="protein sequence ID" value="NXU19826.1"/>
    <property type="molecule type" value="Genomic_DNA"/>
</dbReference>
<dbReference type="SMART" id="SM00179">
    <property type="entry name" value="EGF_CA"/>
    <property type="match status" value="1"/>
</dbReference>
<dbReference type="SUPFAM" id="SSF57196">
    <property type="entry name" value="EGF/Laminin"/>
    <property type="match status" value="1"/>
</dbReference>
<dbReference type="InterPro" id="IPR018097">
    <property type="entry name" value="EGF_Ca-bd_CS"/>
</dbReference>
<proteinExistence type="predicted"/>
<dbReference type="AlphaFoldDB" id="A0A7L3IT34"/>
<evidence type="ECO:0000259" key="9">
    <source>
        <dbReference type="PROSITE" id="PS50026"/>
    </source>
</evidence>
<keyword evidence="4" id="KW-0732">Signal</keyword>
<evidence type="ECO:0000256" key="6">
    <source>
        <dbReference type="ARBA" id="ARBA00023157"/>
    </source>
</evidence>
<dbReference type="PROSITE" id="PS51364">
    <property type="entry name" value="TB"/>
    <property type="match status" value="1"/>
</dbReference>
<dbReference type="PANTHER" id="PTHR47333">
    <property type="entry name" value="VON WILLEBRAND FACTOR C AND EGF DOMAIN-CONTAINING PROTEIN"/>
    <property type="match status" value="1"/>
</dbReference>
<keyword evidence="2" id="KW-0964">Secreted</keyword>
<keyword evidence="3 8" id="KW-0245">EGF-like domain</keyword>
<keyword evidence="7" id="KW-0325">Glycoprotein</keyword>
<dbReference type="Proteomes" id="UP000570592">
    <property type="component" value="Unassembled WGS sequence"/>
</dbReference>
<dbReference type="Gene3D" id="3.90.290.10">
    <property type="entry name" value="TGF-beta binding (TB) domain"/>
    <property type="match status" value="1"/>
</dbReference>
<dbReference type="GO" id="GO:0005576">
    <property type="term" value="C:extracellular region"/>
    <property type="evidence" value="ECO:0007669"/>
    <property type="project" value="UniProtKB-SubCell"/>
</dbReference>
<sequence>CSVTPGAGTDSDPGSVSPFLCPDTRQGFCFTEVLQTMCQMSSTNRNLVTKSECCCNSGRSWGPQCELCPLPGTAHYKKMCPHGPGYSTDGRGMGFQVATKPSWCFADNNECTAQPSLCGAKGQCLNTPGSYNCECQKGFSLDSSGVNCE</sequence>
<evidence type="ECO:0000256" key="1">
    <source>
        <dbReference type="ARBA" id="ARBA00004613"/>
    </source>
</evidence>
<evidence type="ECO:0000256" key="4">
    <source>
        <dbReference type="ARBA" id="ARBA00022729"/>
    </source>
</evidence>
<dbReference type="SMART" id="SM00181">
    <property type="entry name" value="EGF"/>
    <property type="match status" value="1"/>
</dbReference>
<feature type="domain" description="EGF-like" evidence="9">
    <location>
        <begin position="107"/>
        <end position="145"/>
    </location>
</feature>
<evidence type="ECO:0000313" key="11">
    <source>
        <dbReference type="EMBL" id="NXU19826.1"/>
    </source>
</evidence>
<comment type="caution">
    <text evidence="11">The sequence shown here is derived from an EMBL/GenBank/DDBJ whole genome shotgun (WGS) entry which is preliminary data.</text>
</comment>
<organism evidence="11 12">
    <name type="scientific">Pardalotus punctatus</name>
    <name type="common">spotted pardalote</name>
    <dbReference type="NCBI Taxonomy" id="254575"/>
    <lineage>
        <taxon>Eukaryota</taxon>
        <taxon>Metazoa</taxon>
        <taxon>Chordata</taxon>
        <taxon>Craniata</taxon>
        <taxon>Vertebrata</taxon>
        <taxon>Euteleostomi</taxon>
        <taxon>Archelosauria</taxon>
        <taxon>Archosauria</taxon>
        <taxon>Dinosauria</taxon>
        <taxon>Saurischia</taxon>
        <taxon>Theropoda</taxon>
        <taxon>Coelurosauria</taxon>
        <taxon>Aves</taxon>
        <taxon>Neognathae</taxon>
        <taxon>Neoaves</taxon>
        <taxon>Telluraves</taxon>
        <taxon>Australaves</taxon>
        <taxon>Passeriformes</taxon>
        <taxon>Meliphagoidea</taxon>
        <taxon>Pardalotidae</taxon>
        <taxon>Pardalotus</taxon>
    </lineage>
</organism>
<dbReference type="GO" id="GO:0005509">
    <property type="term" value="F:calcium ion binding"/>
    <property type="evidence" value="ECO:0007669"/>
    <property type="project" value="InterPro"/>
</dbReference>
<accession>A0A7L3IT34</accession>
<dbReference type="PANTHER" id="PTHR47333:SF5">
    <property type="entry name" value="FIBRILLIN-3"/>
    <property type="match status" value="1"/>
</dbReference>
<dbReference type="PROSITE" id="PS50026">
    <property type="entry name" value="EGF_3"/>
    <property type="match status" value="1"/>
</dbReference>
<evidence type="ECO:0000259" key="10">
    <source>
        <dbReference type="PROSITE" id="PS51364"/>
    </source>
</evidence>
<protein>
    <submittedName>
        <fullName evidence="11">FBN2 protein</fullName>
    </submittedName>
</protein>
<dbReference type="InterPro" id="IPR017878">
    <property type="entry name" value="TB_dom"/>
</dbReference>
<dbReference type="InterPro" id="IPR000742">
    <property type="entry name" value="EGF"/>
</dbReference>
<feature type="non-terminal residue" evidence="11">
    <location>
        <position position="1"/>
    </location>
</feature>
<dbReference type="InterPro" id="IPR052080">
    <property type="entry name" value="vWF_C/EGF_Fibrillin"/>
</dbReference>
<feature type="non-terminal residue" evidence="11">
    <location>
        <position position="149"/>
    </location>
</feature>
<dbReference type="CDD" id="cd00054">
    <property type="entry name" value="EGF_CA"/>
    <property type="match status" value="1"/>
</dbReference>
<dbReference type="FunFam" id="3.90.290.10:FF:000011">
    <property type="entry name" value="Fibrillin 2"/>
    <property type="match status" value="1"/>
</dbReference>
<dbReference type="Pfam" id="PF07645">
    <property type="entry name" value="EGF_CA"/>
    <property type="match status" value="1"/>
</dbReference>
<dbReference type="PROSITE" id="PS00010">
    <property type="entry name" value="ASX_HYDROXYL"/>
    <property type="match status" value="1"/>
</dbReference>
<gene>
    <name evidence="11" type="primary">Fbn2_3</name>
    <name evidence="11" type="ORF">PARPUN_R08412</name>
</gene>
<evidence type="ECO:0000313" key="12">
    <source>
        <dbReference type="Proteomes" id="UP000570592"/>
    </source>
</evidence>
<dbReference type="PROSITE" id="PS01187">
    <property type="entry name" value="EGF_CA"/>
    <property type="match status" value="1"/>
</dbReference>
<dbReference type="FunFam" id="2.10.25.10:FF:000003">
    <property type="entry name" value="fibrillin-1 isoform X1"/>
    <property type="match status" value="1"/>
</dbReference>
<dbReference type="InterPro" id="IPR036773">
    <property type="entry name" value="TB_dom_sf"/>
</dbReference>
<dbReference type="Gene3D" id="2.10.25.10">
    <property type="entry name" value="Laminin"/>
    <property type="match status" value="1"/>
</dbReference>
<dbReference type="InterPro" id="IPR000152">
    <property type="entry name" value="EGF-type_Asp/Asn_hydroxyl_site"/>
</dbReference>
<reference evidence="11 12" key="1">
    <citation type="submission" date="2019-09" db="EMBL/GenBank/DDBJ databases">
        <title>Bird 10,000 Genomes (B10K) Project - Family phase.</title>
        <authorList>
            <person name="Zhang G."/>
        </authorList>
    </citation>
    <scope>NUCLEOTIDE SEQUENCE [LARGE SCALE GENOMIC DNA]</scope>
    <source>
        <strain evidence="11">B10K-DU-029-51</strain>
    </source>
</reference>
<dbReference type="InterPro" id="IPR049883">
    <property type="entry name" value="NOTCH1_EGF-like"/>
</dbReference>
<comment type="subcellular location">
    <subcellularLocation>
        <location evidence="1">Secreted</location>
    </subcellularLocation>
</comment>
<name>A0A7L3IT34_9PASS</name>
<evidence type="ECO:0000256" key="5">
    <source>
        <dbReference type="ARBA" id="ARBA00022737"/>
    </source>
</evidence>
<keyword evidence="6" id="KW-1015">Disulfide bond</keyword>
<dbReference type="Pfam" id="PF00683">
    <property type="entry name" value="TB"/>
    <property type="match status" value="1"/>
</dbReference>
<dbReference type="InterPro" id="IPR001881">
    <property type="entry name" value="EGF-like_Ca-bd_dom"/>
</dbReference>
<evidence type="ECO:0000256" key="7">
    <source>
        <dbReference type="ARBA" id="ARBA00023180"/>
    </source>
</evidence>
<keyword evidence="12" id="KW-1185">Reference proteome</keyword>